<dbReference type="AlphaFoldDB" id="A0A2T7D0C0"/>
<dbReference type="Proteomes" id="UP000244336">
    <property type="component" value="Chromosome 7"/>
</dbReference>
<evidence type="ECO:0000313" key="2">
    <source>
        <dbReference type="EMBL" id="PUZ49046.1"/>
    </source>
</evidence>
<gene>
    <name evidence="2" type="ORF">GQ55_7G294500</name>
</gene>
<dbReference type="Gramene" id="PUZ49046">
    <property type="protein sequence ID" value="PUZ49046"/>
    <property type="gene ID" value="GQ55_7G294500"/>
</dbReference>
<dbReference type="PANTHER" id="PTHR10438:SF242">
    <property type="entry name" value="THIOREDOXIN-LIKE PROTEIN CXXS1"/>
    <property type="match status" value="1"/>
</dbReference>
<proteinExistence type="predicted"/>
<dbReference type="CDD" id="cd02947">
    <property type="entry name" value="TRX_family"/>
    <property type="match status" value="1"/>
</dbReference>
<dbReference type="Gene3D" id="3.40.30.10">
    <property type="entry name" value="Glutaredoxin"/>
    <property type="match status" value="1"/>
</dbReference>
<evidence type="ECO:0000259" key="1">
    <source>
        <dbReference type="PROSITE" id="PS51352"/>
    </source>
</evidence>
<dbReference type="SUPFAM" id="SSF52833">
    <property type="entry name" value="Thioredoxin-like"/>
    <property type="match status" value="1"/>
</dbReference>
<sequence length="129" mass="14482">MEIQQPRGVGNSKVVKVQSEEAWELFTNQASNEGRPVVAHFGASWCVTSLSMNYKFEELAQTHPEILFLYVDVDDIQSVSSKYGVKAMPTFFLIKNKEVVRKIVGANPDELKKMVDASADPFETQIVVE</sequence>
<organism evidence="2 3">
    <name type="scientific">Panicum hallii var. hallii</name>
    <dbReference type="NCBI Taxonomy" id="1504633"/>
    <lineage>
        <taxon>Eukaryota</taxon>
        <taxon>Viridiplantae</taxon>
        <taxon>Streptophyta</taxon>
        <taxon>Embryophyta</taxon>
        <taxon>Tracheophyta</taxon>
        <taxon>Spermatophyta</taxon>
        <taxon>Magnoliopsida</taxon>
        <taxon>Liliopsida</taxon>
        <taxon>Poales</taxon>
        <taxon>Poaceae</taxon>
        <taxon>PACMAD clade</taxon>
        <taxon>Panicoideae</taxon>
        <taxon>Panicodae</taxon>
        <taxon>Paniceae</taxon>
        <taxon>Panicinae</taxon>
        <taxon>Panicum</taxon>
        <taxon>Panicum sect. Panicum</taxon>
    </lineage>
</organism>
<dbReference type="GO" id="GO:0005829">
    <property type="term" value="C:cytosol"/>
    <property type="evidence" value="ECO:0007669"/>
    <property type="project" value="EnsemblPlants"/>
</dbReference>
<dbReference type="PROSITE" id="PS51352">
    <property type="entry name" value="THIOREDOXIN_2"/>
    <property type="match status" value="1"/>
</dbReference>
<dbReference type="InterPro" id="IPR036249">
    <property type="entry name" value="Thioredoxin-like_sf"/>
</dbReference>
<name>A0A2T7D0C0_9POAL</name>
<dbReference type="STRING" id="1504633.A0A2T7D0C0"/>
<evidence type="ECO:0000313" key="3">
    <source>
        <dbReference type="Proteomes" id="UP000244336"/>
    </source>
</evidence>
<dbReference type="Pfam" id="PF00085">
    <property type="entry name" value="Thioredoxin"/>
    <property type="match status" value="1"/>
</dbReference>
<feature type="domain" description="Thioredoxin" evidence="1">
    <location>
        <begin position="1"/>
        <end position="120"/>
    </location>
</feature>
<keyword evidence="3" id="KW-1185">Reference proteome</keyword>
<reference evidence="2 3" key="1">
    <citation type="submission" date="2018-04" db="EMBL/GenBank/DDBJ databases">
        <title>WGS assembly of Panicum hallii var. hallii HAL2.</title>
        <authorList>
            <person name="Lovell J."/>
            <person name="Jenkins J."/>
            <person name="Lowry D."/>
            <person name="Mamidi S."/>
            <person name="Sreedasyam A."/>
            <person name="Weng X."/>
            <person name="Barry K."/>
            <person name="Bonette J."/>
            <person name="Campitelli B."/>
            <person name="Daum C."/>
            <person name="Gordon S."/>
            <person name="Gould B."/>
            <person name="Lipzen A."/>
            <person name="MacQueen A."/>
            <person name="Palacio-Mejia J."/>
            <person name="Plott C."/>
            <person name="Shakirov E."/>
            <person name="Shu S."/>
            <person name="Yoshinaga Y."/>
            <person name="Zane M."/>
            <person name="Rokhsar D."/>
            <person name="Grimwood J."/>
            <person name="Schmutz J."/>
            <person name="Juenger T."/>
        </authorList>
    </citation>
    <scope>NUCLEOTIDE SEQUENCE [LARGE SCALE GENOMIC DNA]</scope>
    <source>
        <strain evidence="3">cv. HAL2</strain>
    </source>
</reference>
<dbReference type="InterPro" id="IPR013766">
    <property type="entry name" value="Thioredoxin_domain"/>
</dbReference>
<dbReference type="EMBL" id="CM009755">
    <property type="protein sequence ID" value="PUZ49046.1"/>
    <property type="molecule type" value="Genomic_DNA"/>
</dbReference>
<dbReference type="GO" id="GO:0003756">
    <property type="term" value="F:protein disulfide isomerase activity"/>
    <property type="evidence" value="ECO:0007669"/>
    <property type="project" value="EnsemblPlants"/>
</dbReference>
<dbReference type="InterPro" id="IPR050620">
    <property type="entry name" value="Thioredoxin_H-type-like"/>
</dbReference>
<dbReference type="PANTHER" id="PTHR10438">
    <property type="entry name" value="THIOREDOXIN"/>
    <property type="match status" value="1"/>
</dbReference>
<protein>
    <recommendedName>
        <fullName evidence="1">Thioredoxin domain-containing protein</fullName>
    </recommendedName>
</protein>
<accession>A0A2T7D0C0</accession>
<dbReference type="OrthoDB" id="10263751at2759"/>